<name>A0A4P8IL84_9BURK</name>
<organism evidence="2 3">
    <name type="scientific">Trinickia violacea</name>
    <dbReference type="NCBI Taxonomy" id="2571746"/>
    <lineage>
        <taxon>Bacteria</taxon>
        <taxon>Pseudomonadati</taxon>
        <taxon>Pseudomonadota</taxon>
        <taxon>Betaproteobacteria</taxon>
        <taxon>Burkholderiales</taxon>
        <taxon>Burkholderiaceae</taxon>
        <taxon>Trinickia</taxon>
    </lineage>
</organism>
<gene>
    <name evidence="2" type="ORF">FAZ95_07250</name>
</gene>
<dbReference type="KEGG" id="tvl:FAZ95_07250"/>
<reference evidence="2 3" key="1">
    <citation type="submission" date="2019-05" db="EMBL/GenBank/DDBJ databases">
        <title>Burkholderia sp. DHOD12, isolated from subtropical forest soil.</title>
        <authorList>
            <person name="Gao Z.-H."/>
            <person name="Qiu L.-H."/>
        </authorList>
    </citation>
    <scope>NUCLEOTIDE SEQUENCE [LARGE SCALE GENOMIC DNA]</scope>
    <source>
        <strain evidence="2 3">DHOD12</strain>
    </source>
</reference>
<keyword evidence="3" id="KW-1185">Reference proteome</keyword>
<dbReference type="EMBL" id="CP040077">
    <property type="protein sequence ID" value="QCP48996.1"/>
    <property type="molecule type" value="Genomic_DNA"/>
</dbReference>
<dbReference type="RefSeq" id="WP_137331827.1">
    <property type="nucleotide sequence ID" value="NZ_CP040077.1"/>
</dbReference>
<evidence type="ECO:0000313" key="2">
    <source>
        <dbReference type="EMBL" id="QCP48996.1"/>
    </source>
</evidence>
<evidence type="ECO:0000313" key="3">
    <source>
        <dbReference type="Proteomes" id="UP000298656"/>
    </source>
</evidence>
<dbReference type="PROSITE" id="PS51184">
    <property type="entry name" value="JMJC"/>
    <property type="match status" value="1"/>
</dbReference>
<sequence>MFDVKHPNVPISADTIRRVQPLISHIRAHEAAVATAEYDPVKSPHVMDPLLLKHVFDPSLFNDALFFDLFAGMATEAERAINGWFRVYIDGMLSPKYENEVLLNSPDSGENFPHFMSRVTGGRKFGIVVNGAEQWSDPLARMAARVFAPVVEAQGHWRSMIEVTLFIGNYGYTPFGIHIDDPYTSVVHFHAGPTTKAMTLFSRSAFHRLNGPRKNCFNPELLTPHGQTFSIESGDVFLLPPHWYHIGNTDGFSIGIAFAISKYTDEKVSQQMLQHAITEQRLRGNVSQIIARAEAAGDTMAEWLRRIRIEHGAPTASRRWLRYSYTCHEKDTVTPDAGWIRDPDFPLNTVEVGDDLLVFARGNHIRLRRGAVGTTLLEAIPHTPFSARDLYSSLKGNVSLEALLGILVQLRRLGGVLPISATAQQ</sequence>
<dbReference type="SUPFAM" id="SSF51197">
    <property type="entry name" value="Clavaminate synthase-like"/>
    <property type="match status" value="1"/>
</dbReference>
<dbReference type="OrthoDB" id="479699at2"/>
<feature type="domain" description="JmjC" evidence="1">
    <location>
        <begin position="135"/>
        <end position="277"/>
    </location>
</feature>
<evidence type="ECO:0000259" key="1">
    <source>
        <dbReference type="PROSITE" id="PS51184"/>
    </source>
</evidence>
<dbReference type="AlphaFoldDB" id="A0A4P8IL84"/>
<dbReference type="InterPro" id="IPR003347">
    <property type="entry name" value="JmjC_dom"/>
</dbReference>
<proteinExistence type="predicted"/>
<accession>A0A4P8IL84</accession>
<protein>
    <recommendedName>
        <fullName evidence="1">JmjC domain-containing protein</fullName>
    </recommendedName>
</protein>
<dbReference type="Proteomes" id="UP000298656">
    <property type="component" value="Chromosome 1"/>
</dbReference>
<dbReference type="Gene3D" id="2.60.120.650">
    <property type="entry name" value="Cupin"/>
    <property type="match status" value="1"/>
</dbReference>